<dbReference type="InterPro" id="IPR010982">
    <property type="entry name" value="Lambda_DNA-bd_dom_sf"/>
</dbReference>
<dbReference type="Gene3D" id="3.40.50.2300">
    <property type="match status" value="2"/>
</dbReference>
<gene>
    <name evidence="5" type="ORF">E1262_01510</name>
</gene>
<dbReference type="SUPFAM" id="SSF53822">
    <property type="entry name" value="Periplasmic binding protein-like I"/>
    <property type="match status" value="1"/>
</dbReference>
<dbReference type="CDD" id="cd01392">
    <property type="entry name" value="HTH_LacI"/>
    <property type="match status" value="1"/>
</dbReference>
<evidence type="ECO:0000256" key="3">
    <source>
        <dbReference type="ARBA" id="ARBA00023163"/>
    </source>
</evidence>
<dbReference type="EMBL" id="SMLB01000002">
    <property type="protein sequence ID" value="TDD72567.1"/>
    <property type="molecule type" value="Genomic_DNA"/>
</dbReference>
<evidence type="ECO:0000256" key="2">
    <source>
        <dbReference type="ARBA" id="ARBA00023125"/>
    </source>
</evidence>
<dbReference type="InterPro" id="IPR028082">
    <property type="entry name" value="Peripla_BP_I"/>
</dbReference>
<reference evidence="5 6" key="1">
    <citation type="submission" date="2019-02" db="EMBL/GenBank/DDBJ databases">
        <title>Draft genome sequences of novel Actinobacteria.</title>
        <authorList>
            <person name="Sahin N."/>
            <person name="Ay H."/>
            <person name="Saygin H."/>
        </authorList>
    </citation>
    <scope>NUCLEOTIDE SEQUENCE [LARGE SCALE GENOMIC DNA]</scope>
    <source>
        <strain evidence="5 6">8K307</strain>
    </source>
</reference>
<dbReference type="Pfam" id="PF13377">
    <property type="entry name" value="Peripla_BP_3"/>
    <property type="match status" value="1"/>
</dbReference>
<comment type="caution">
    <text evidence="5">The sequence shown here is derived from an EMBL/GenBank/DDBJ whole genome shotgun (WGS) entry which is preliminary data.</text>
</comment>
<dbReference type="SMART" id="SM00354">
    <property type="entry name" value="HTH_LACI"/>
    <property type="match status" value="1"/>
</dbReference>
<dbReference type="Gene3D" id="1.10.260.40">
    <property type="entry name" value="lambda repressor-like DNA-binding domains"/>
    <property type="match status" value="1"/>
</dbReference>
<feature type="domain" description="HTH lacI-type" evidence="4">
    <location>
        <begin position="3"/>
        <end position="57"/>
    </location>
</feature>
<dbReference type="SUPFAM" id="SSF47413">
    <property type="entry name" value="lambda repressor-like DNA-binding domains"/>
    <property type="match status" value="1"/>
</dbReference>
<dbReference type="PANTHER" id="PTHR30146:SF153">
    <property type="entry name" value="LACTOSE OPERON REPRESSOR"/>
    <property type="match status" value="1"/>
</dbReference>
<dbReference type="GO" id="GO:0000976">
    <property type="term" value="F:transcription cis-regulatory region binding"/>
    <property type="evidence" value="ECO:0007669"/>
    <property type="project" value="TreeGrafter"/>
</dbReference>
<keyword evidence="1" id="KW-0805">Transcription regulation</keyword>
<accession>A0A4V2YT61</accession>
<dbReference type="PROSITE" id="PS50932">
    <property type="entry name" value="HTH_LACI_2"/>
    <property type="match status" value="1"/>
</dbReference>
<sequence length="343" mass="37385">MAPRMIDVARRANVALSTVSYAINGTRAVSATTRRRIQKAMDELGYEPNAIARGLVSKRTRIIALLFPTPERGMGVTEMEFVIGAAEAALERDHHLVLWPSELRNVRQLDRLTGQGLIDGAVVMEVRLDDERVDLLRQAGLPFSMIGRTSEPGSINYADIDFEQAARDAVSHLTALGHRSIGFLNHSPSAFSVGYGPTVRAADGFRRAAMEAGVEHFERLCGDNVAAGRAAFHELRAMAPHLTALAVMNDHAIVGVMDALDEIGWRVPGDFSLLSMVSSTRVTEMMRPKLTTLEPQSSELGRLGVHMLIDELEFRAGEPPTPTQVLLPCRLVEGQSCGPVRAS</sequence>
<evidence type="ECO:0000256" key="1">
    <source>
        <dbReference type="ARBA" id="ARBA00023015"/>
    </source>
</evidence>
<dbReference type="InterPro" id="IPR046335">
    <property type="entry name" value="LacI/GalR-like_sensor"/>
</dbReference>
<protein>
    <submittedName>
        <fullName evidence="5">LacI family transcriptional regulator</fullName>
    </submittedName>
</protein>
<dbReference type="Proteomes" id="UP000295217">
    <property type="component" value="Unassembled WGS sequence"/>
</dbReference>
<keyword evidence="2" id="KW-0238">DNA-binding</keyword>
<proteinExistence type="predicted"/>
<dbReference type="RefSeq" id="WP_132101283.1">
    <property type="nucleotide sequence ID" value="NZ_SMLB01000002.1"/>
</dbReference>
<dbReference type="PANTHER" id="PTHR30146">
    <property type="entry name" value="LACI-RELATED TRANSCRIPTIONAL REPRESSOR"/>
    <property type="match status" value="1"/>
</dbReference>
<evidence type="ECO:0000313" key="5">
    <source>
        <dbReference type="EMBL" id="TDD72567.1"/>
    </source>
</evidence>
<keyword evidence="3" id="KW-0804">Transcription</keyword>
<dbReference type="Pfam" id="PF00356">
    <property type="entry name" value="LacI"/>
    <property type="match status" value="1"/>
</dbReference>
<organism evidence="5 6">
    <name type="scientific">Jiangella aurantiaca</name>
    <dbReference type="NCBI Taxonomy" id="2530373"/>
    <lineage>
        <taxon>Bacteria</taxon>
        <taxon>Bacillati</taxon>
        <taxon>Actinomycetota</taxon>
        <taxon>Actinomycetes</taxon>
        <taxon>Jiangellales</taxon>
        <taxon>Jiangellaceae</taxon>
        <taxon>Jiangella</taxon>
    </lineage>
</organism>
<evidence type="ECO:0000259" key="4">
    <source>
        <dbReference type="PROSITE" id="PS50932"/>
    </source>
</evidence>
<dbReference type="AlphaFoldDB" id="A0A4V2YT61"/>
<evidence type="ECO:0000313" key="6">
    <source>
        <dbReference type="Proteomes" id="UP000295217"/>
    </source>
</evidence>
<keyword evidence="6" id="KW-1185">Reference proteome</keyword>
<dbReference type="InterPro" id="IPR000843">
    <property type="entry name" value="HTH_LacI"/>
</dbReference>
<dbReference type="GO" id="GO:0003700">
    <property type="term" value="F:DNA-binding transcription factor activity"/>
    <property type="evidence" value="ECO:0007669"/>
    <property type="project" value="TreeGrafter"/>
</dbReference>
<dbReference type="OrthoDB" id="252678at2"/>
<name>A0A4V2YT61_9ACTN</name>